<proteinExistence type="predicted"/>
<gene>
    <name evidence="2" type="ORF">OHB35_23675</name>
</gene>
<dbReference type="SUPFAM" id="SSF47413">
    <property type="entry name" value="lambda repressor-like DNA-binding domains"/>
    <property type="match status" value="1"/>
</dbReference>
<dbReference type="Gene3D" id="1.10.260.40">
    <property type="entry name" value="lambda repressor-like DNA-binding domains"/>
    <property type="match status" value="1"/>
</dbReference>
<dbReference type="EMBL" id="CP109135">
    <property type="protein sequence ID" value="WSD16008.1"/>
    <property type="molecule type" value="Genomic_DNA"/>
</dbReference>
<evidence type="ECO:0000313" key="3">
    <source>
        <dbReference type="Proteomes" id="UP001340816"/>
    </source>
</evidence>
<dbReference type="InterPro" id="IPR010982">
    <property type="entry name" value="Lambda_DNA-bd_dom_sf"/>
</dbReference>
<dbReference type="InterPro" id="IPR001387">
    <property type="entry name" value="Cro/C1-type_HTH"/>
</dbReference>
<dbReference type="CDD" id="cd00093">
    <property type="entry name" value="HTH_XRE"/>
    <property type="match status" value="1"/>
</dbReference>
<evidence type="ECO:0000259" key="1">
    <source>
        <dbReference type="PROSITE" id="PS50943"/>
    </source>
</evidence>
<protein>
    <submittedName>
        <fullName evidence="2">Helix-turn-helix domain-containing protein</fullName>
    </submittedName>
</protein>
<organism evidence="2 3">
    <name type="scientific">Streptomyces phaeochromogenes</name>
    <dbReference type="NCBI Taxonomy" id="1923"/>
    <lineage>
        <taxon>Bacteria</taxon>
        <taxon>Bacillati</taxon>
        <taxon>Actinomycetota</taxon>
        <taxon>Actinomycetes</taxon>
        <taxon>Kitasatosporales</taxon>
        <taxon>Streptomycetaceae</taxon>
        <taxon>Streptomyces</taxon>
        <taxon>Streptomyces phaeochromogenes group</taxon>
    </lineage>
</organism>
<dbReference type="RefSeq" id="WP_266759009.1">
    <property type="nucleotide sequence ID" value="NZ_CP109135.1"/>
</dbReference>
<sequence>MHSGDQSSSNLEMFGSLLRFFRERAGITQEGLGAQVGYSKSQVAMVERGERPPKGKLVQVADEVLGAQGALVAAGKKLKTSPLPAWTASYAEIEAEATALHTYANHVVPGLLQTEAYAQVAISCNYPPLEDEEIEEQVAARLARQRLLQRRPTPALSFVLEQIALTRPIGGRQVLKEQLRSILEVGRRRNVEIQVMPSDRETHSGLNGPMILLETEDRRQLAYVEGQDGGYFVSEQPSLGDLFGRYGILRAQALAPEESAKLIEQVAHEL</sequence>
<name>A0ABZ1HEL6_STRPH</name>
<dbReference type="SMART" id="SM00530">
    <property type="entry name" value="HTH_XRE"/>
    <property type="match status" value="1"/>
</dbReference>
<evidence type="ECO:0000313" key="2">
    <source>
        <dbReference type="EMBL" id="WSD16008.1"/>
    </source>
</evidence>
<dbReference type="PROSITE" id="PS50943">
    <property type="entry name" value="HTH_CROC1"/>
    <property type="match status" value="1"/>
</dbReference>
<feature type="domain" description="HTH cro/C1-type" evidence="1">
    <location>
        <begin position="18"/>
        <end position="62"/>
    </location>
</feature>
<dbReference type="Pfam" id="PF13560">
    <property type="entry name" value="HTH_31"/>
    <property type="match status" value="1"/>
</dbReference>
<keyword evidence="3" id="KW-1185">Reference proteome</keyword>
<accession>A0ABZ1HEL6</accession>
<dbReference type="InterPro" id="IPR043917">
    <property type="entry name" value="DUF5753"/>
</dbReference>
<reference evidence="2 3" key="1">
    <citation type="submission" date="2022-10" db="EMBL/GenBank/DDBJ databases">
        <title>The complete genomes of actinobacterial strains from the NBC collection.</title>
        <authorList>
            <person name="Joergensen T.S."/>
            <person name="Alvarez Arevalo M."/>
            <person name="Sterndorff E.B."/>
            <person name="Faurdal D."/>
            <person name="Vuksanovic O."/>
            <person name="Mourched A.-S."/>
            <person name="Charusanti P."/>
            <person name="Shaw S."/>
            <person name="Blin K."/>
            <person name="Weber T."/>
        </authorList>
    </citation>
    <scope>NUCLEOTIDE SEQUENCE [LARGE SCALE GENOMIC DNA]</scope>
    <source>
        <strain evidence="2 3">NBC 01752</strain>
    </source>
</reference>
<dbReference type="Proteomes" id="UP001340816">
    <property type="component" value="Chromosome"/>
</dbReference>
<dbReference type="Pfam" id="PF19054">
    <property type="entry name" value="DUF5753"/>
    <property type="match status" value="1"/>
</dbReference>